<evidence type="ECO:0000313" key="2">
    <source>
        <dbReference type="Proteomes" id="UP000242913"/>
    </source>
</evidence>
<dbReference type="Gene3D" id="2.60.40.1940">
    <property type="match status" value="1"/>
</dbReference>
<sequence>MDVLINFNSIRMGKEYPTEQGNVIERIVNLNNMGEAIIVFTNEELKKHKLVTGYGGSSVKITATVTEDLTDIKRNATTQVEQDVEQYDTTGVARGFRSWESDNRKRSIWFPWWGIGGRDAATIFENSGLVVLTDALLFRGPDIARI</sequence>
<evidence type="ECO:0000313" key="1">
    <source>
        <dbReference type="EMBL" id="OZC05709.1"/>
    </source>
</evidence>
<dbReference type="OrthoDB" id="9998011at2759"/>
<organism evidence="1 2">
    <name type="scientific">Onchocerca flexuosa</name>
    <dbReference type="NCBI Taxonomy" id="387005"/>
    <lineage>
        <taxon>Eukaryota</taxon>
        <taxon>Metazoa</taxon>
        <taxon>Ecdysozoa</taxon>
        <taxon>Nematoda</taxon>
        <taxon>Chromadorea</taxon>
        <taxon>Rhabditida</taxon>
        <taxon>Spirurina</taxon>
        <taxon>Spiruromorpha</taxon>
        <taxon>Filarioidea</taxon>
        <taxon>Onchocercidae</taxon>
        <taxon>Onchocerca</taxon>
    </lineage>
</organism>
<dbReference type="EMBL" id="KZ270507">
    <property type="protein sequence ID" value="OZC05709.1"/>
    <property type="molecule type" value="Genomic_DNA"/>
</dbReference>
<proteinExistence type="predicted"/>
<gene>
    <name evidence="1" type="ORF">X798_07315</name>
</gene>
<protein>
    <submittedName>
        <fullName evidence="1">Uncharacterized protein</fullName>
    </submittedName>
</protein>
<dbReference type="Proteomes" id="UP000242913">
    <property type="component" value="Unassembled WGS sequence"/>
</dbReference>
<name>A0A238BJT3_9BILA</name>
<reference evidence="1 2" key="1">
    <citation type="submission" date="2015-12" db="EMBL/GenBank/DDBJ databases">
        <title>Draft genome of the nematode, Onchocerca flexuosa.</title>
        <authorList>
            <person name="Mitreva M."/>
        </authorList>
    </citation>
    <scope>NUCLEOTIDE SEQUENCE [LARGE SCALE GENOMIC DNA]</scope>
    <source>
        <strain evidence="1">Red Deer</strain>
    </source>
</reference>
<accession>A0A238BJT3</accession>
<keyword evidence="2" id="KW-1185">Reference proteome</keyword>
<dbReference type="AlphaFoldDB" id="A0A238BJT3"/>